<evidence type="ECO:0000256" key="1">
    <source>
        <dbReference type="ARBA" id="ARBA00004651"/>
    </source>
</evidence>
<name>F5RCZ2_METUF</name>
<evidence type="ECO:0000256" key="6">
    <source>
        <dbReference type="ARBA" id="ARBA00023136"/>
    </source>
</evidence>
<evidence type="ECO:0000256" key="5">
    <source>
        <dbReference type="ARBA" id="ARBA00022989"/>
    </source>
</evidence>
<keyword evidence="4 7" id="KW-0812">Transmembrane</keyword>
<dbReference type="SUPFAM" id="SSF82689">
    <property type="entry name" value="Mechanosensitive channel protein MscS (YggB), C-terminal domain"/>
    <property type="match status" value="1"/>
</dbReference>
<keyword evidence="6 7" id="KW-0472">Membrane</keyword>
<dbReference type="Pfam" id="PF21088">
    <property type="entry name" value="MS_channel_1st"/>
    <property type="match status" value="1"/>
</dbReference>
<keyword evidence="11" id="KW-1185">Reference proteome</keyword>
<evidence type="ECO:0000256" key="7">
    <source>
        <dbReference type="SAM" id="Phobius"/>
    </source>
</evidence>
<comment type="caution">
    <text evidence="10">The sequence shown here is derived from an EMBL/GenBank/DDBJ whole genome shotgun (WGS) entry which is preliminary data.</text>
</comment>
<dbReference type="eggNOG" id="COG0668">
    <property type="taxonomic scope" value="Bacteria"/>
</dbReference>
<dbReference type="Pfam" id="PF00924">
    <property type="entry name" value="MS_channel_2nd"/>
    <property type="match status" value="1"/>
</dbReference>
<dbReference type="Gene3D" id="2.30.30.60">
    <property type="match status" value="1"/>
</dbReference>
<dbReference type="PANTHER" id="PTHR30460">
    <property type="entry name" value="MODERATE CONDUCTANCE MECHANOSENSITIVE CHANNEL YBIO"/>
    <property type="match status" value="1"/>
</dbReference>
<evidence type="ECO:0000256" key="3">
    <source>
        <dbReference type="ARBA" id="ARBA00022475"/>
    </source>
</evidence>
<accession>F5RCZ2</accession>
<dbReference type="EMBL" id="AFHG01000049">
    <property type="protein sequence ID" value="EGK71643.1"/>
    <property type="molecule type" value="Genomic_DNA"/>
</dbReference>
<dbReference type="GO" id="GO:0005886">
    <property type="term" value="C:plasma membrane"/>
    <property type="evidence" value="ECO:0007669"/>
    <property type="project" value="UniProtKB-SubCell"/>
</dbReference>
<feature type="transmembrane region" description="Helical" evidence="7">
    <location>
        <begin position="73"/>
        <end position="92"/>
    </location>
</feature>
<organism evidence="10 11">
    <name type="scientific">Methyloversatilis universalis (strain ATCC BAA-1314 / DSM 25237 / JCM 13912 / CCUG 52030 / FAM5)</name>
    <dbReference type="NCBI Taxonomy" id="1000565"/>
    <lineage>
        <taxon>Bacteria</taxon>
        <taxon>Pseudomonadati</taxon>
        <taxon>Pseudomonadota</taxon>
        <taxon>Betaproteobacteria</taxon>
        <taxon>Nitrosomonadales</taxon>
        <taxon>Sterolibacteriaceae</taxon>
        <taxon>Methyloversatilis</taxon>
    </lineage>
</organism>
<evidence type="ECO:0000259" key="8">
    <source>
        <dbReference type="Pfam" id="PF00924"/>
    </source>
</evidence>
<dbReference type="Gene3D" id="1.10.287.1260">
    <property type="match status" value="1"/>
</dbReference>
<dbReference type="InterPro" id="IPR011014">
    <property type="entry name" value="MscS_channel_TM-2"/>
</dbReference>
<feature type="domain" description="Mechanosensitive ion channel transmembrane helices 2/3" evidence="9">
    <location>
        <begin position="79"/>
        <end position="117"/>
    </location>
</feature>
<gene>
    <name evidence="10" type="ORF">METUNv1_02148</name>
</gene>
<dbReference type="Proteomes" id="UP000005019">
    <property type="component" value="Unassembled WGS sequence"/>
</dbReference>
<dbReference type="GO" id="GO:0008381">
    <property type="term" value="F:mechanosensitive monoatomic ion channel activity"/>
    <property type="evidence" value="ECO:0007669"/>
    <property type="project" value="InterPro"/>
</dbReference>
<comment type="subcellular location">
    <subcellularLocation>
        <location evidence="1">Cell membrane</location>
        <topology evidence="1">Multi-pass membrane protein</topology>
    </subcellularLocation>
</comment>
<feature type="domain" description="Mechanosensitive ion channel MscS" evidence="8">
    <location>
        <begin position="119"/>
        <end position="178"/>
    </location>
</feature>
<dbReference type="OrthoDB" id="6500477at2"/>
<keyword evidence="3" id="KW-1003">Cell membrane</keyword>
<dbReference type="InterPro" id="IPR006685">
    <property type="entry name" value="MscS_channel_2nd"/>
</dbReference>
<proteinExistence type="inferred from homology"/>
<evidence type="ECO:0000256" key="2">
    <source>
        <dbReference type="ARBA" id="ARBA00008017"/>
    </source>
</evidence>
<dbReference type="PANTHER" id="PTHR30460:SF0">
    <property type="entry name" value="MODERATE CONDUCTANCE MECHANOSENSITIVE CHANNEL YBIO"/>
    <property type="match status" value="1"/>
</dbReference>
<dbReference type="FunFam" id="2.30.30.60:FF:000001">
    <property type="entry name" value="MscS Mechanosensitive ion channel"/>
    <property type="match status" value="1"/>
</dbReference>
<dbReference type="RefSeq" id="WP_008061494.1">
    <property type="nucleotide sequence ID" value="NZ_AFHG01000049.1"/>
</dbReference>
<dbReference type="AlphaFoldDB" id="F5RCZ2"/>
<dbReference type="SUPFAM" id="SSF82861">
    <property type="entry name" value="Mechanosensitive channel protein MscS (YggB), transmembrane region"/>
    <property type="match status" value="1"/>
</dbReference>
<dbReference type="InterPro" id="IPR011066">
    <property type="entry name" value="MscS_channel_C_sf"/>
</dbReference>
<evidence type="ECO:0000256" key="4">
    <source>
        <dbReference type="ARBA" id="ARBA00022692"/>
    </source>
</evidence>
<protein>
    <submittedName>
        <fullName evidence="10">Mechanosensitive ion channel</fullName>
    </submittedName>
</protein>
<sequence length="309" mass="34278">MNDWTQTAAWLYAWAGERLPQVLDLTVKLFLILLLAWALQQAARRSIRLIHETLRRRTDCGEDIKRIDTLVRVARYAASVVILVLAGGIALSTLGISVAPLLATAGVAGIAIGFGAQSLVKDLFSGLFVLLENQIRVGDIVDIAGHSGVVEEVTLRYVRLRDYEGNVHFVPNGEITTVTSRSREFANAVIDVRMAPTDRVADIYAIMFDVAKAMREDAYFGPRIIGDLEMAGVNEWLESALVVRARMRVQPMSQWEVRREFLRRVKEAYDERGQTLPLPHLTLRFADGGEPVPRELARVGAAGRRTASG</sequence>
<evidence type="ECO:0000259" key="9">
    <source>
        <dbReference type="Pfam" id="PF21088"/>
    </source>
</evidence>
<reference evidence="10 11" key="1">
    <citation type="journal article" date="2011" name="J. Bacteriol.">
        <title>Genome sequence of Methyloversatilis universalis FAM5T, a methylotrophic representative of the order Rhodocyclales.</title>
        <authorList>
            <person name="Kittichotirat W."/>
            <person name="Good N.M."/>
            <person name="Hall R."/>
            <person name="Bringel F."/>
            <person name="Lajus A."/>
            <person name="Medigue C."/>
            <person name="Smalley N.E."/>
            <person name="Beck D."/>
            <person name="Bumgarner R."/>
            <person name="Vuilleumier S."/>
            <person name="Kalyuzhnaya M.G."/>
        </authorList>
    </citation>
    <scope>NUCLEOTIDE SEQUENCE [LARGE SCALE GENOMIC DNA]</scope>
    <source>
        <strain evidence="11">ATCC BAA-1314 / JCM 13912 / FAM5</strain>
    </source>
</reference>
<dbReference type="InterPro" id="IPR045276">
    <property type="entry name" value="YbiO_bact"/>
</dbReference>
<dbReference type="STRING" id="1000565.METUNv1_02148"/>
<feature type="transmembrane region" description="Helical" evidence="7">
    <location>
        <begin position="20"/>
        <end position="39"/>
    </location>
</feature>
<keyword evidence="5 7" id="KW-1133">Transmembrane helix</keyword>
<dbReference type="SUPFAM" id="SSF50182">
    <property type="entry name" value="Sm-like ribonucleoproteins"/>
    <property type="match status" value="1"/>
</dbReference>
<evidence type="ECO:0000313" key="11">
    <source>
        <dbReference type="Proteomes" id="UP000005019"/>
    </source>
</evidence>
<dbReference type="Gene3D" id="3.30.70.100">
    <property type="match status" value="1"/>
</dbReference>
<comment type="similarity">
    <text evidence="2">Belongs to the MscS (TC 1.A.23) family.</text>
</comment>
<dbReference type="InterPro" id="IPR010920">
    <property type="entry name" value="LSM_dom_sf"/>
</dbReference>
<dbReference type="InterPro" id="IPR023408">
    <property type="entry name" value="MscS_beta-dom_sf"/>
</dbReference>
<evidence type="ECO:0000313" key="10">
    <source>
        <dbReference type="EMBL" id="EGK71643.1"/>
    </source>
</evidence>
<dbReference type="InterPro" id="IPR049142">
    <property type="entry name" value="MS_channel_1st"/>
</dbReference>